<evidence type="ECO:0000313" key="4">
    <source>
        <dbReference type="RefSeq" id="XP_033529881.1"/>
    </source>
</evidence>
<evidence type="ECO:0000256" key="1">
    <source>
        <dbReference type="SAM" id="Phobius"/>
    </source>
</evidence>
<reference evidence="2 4" key="1">
    <citation type="submission" date="2020-01" db="EMBL/GenBank/DDBJ databases">
        <authorList>
            <consortium name="DOE Joint Genome Institute"/>
            <person name="Haridas S."/>
            <person name="Albert R."/>
            <person name="Binder M."/>
            <person name="Bloem J."/>
            <person name="Labutti K."/>
            <person name="Salamov A."/>
            <person name="Andreopoulos B."/>
            <person name="Baker S.E."/>
            <person name="Barry K."/>
            <person name="Bills G."/>
            <person name="Bluhm B.H."/>
            <person name="Cannon C."/>
            <person name="Castanera R."/>
            <person name="Culley D.E."/>
            <person name="Daum C."/>
            <person name="Ezra D."/>
            <person name="Gonzalez J.B."/>
            <person name="Henrissat B."/>
            <person name="Kuo A."/>
            <person name="Liang C."/>
            <person name="Lipzen A."/>
            <person name="Lutzoni F."/>
            <person name="Magnuson J."/>
            <person name="Mondo S."/>
            <person name="Nolan M."/>
            <person name="Ohm R."/>
            <person name="Pangilinan J."/>
            <person name="Park H.-J."/>
            <person name="Ramirez L."/>
            <person name="Alfaro M."/>
            <person name="Sun H."/>
            <person name="Tritt A."/>
            <person name="Yoshinaga Y."/>
            <person name="Zwiers L.-H."/>
            <person name="Turgeon B.G."/>
            <person name="Goodwin S.B."/>
            <person name="Spatafora J.W."/>
            <person name="Crous P.W."/>
            <person name="Grigoriev I.V."/>
        </authorList>
    </citation>
    <scope>NUCLEOTIDE SEQUENCE</scope>
    <source>
        <strain evidence="2 4">CBS 781.70</strain>
    </source>
</reference>
<feature type="transmembrane region" description="Helical" evidence="1">
    <location>
        <begin position="20"/>
        <end position="45"/>
    </location>
</feature>
<feature type="transmembrane region" description="Helical" evidence="1">
    <location>
        <begin position="86"/>
        <end position="116"/>
    </location>
</feature>
<evidence type="ECO:0000313" key="3">
    <source>
        <dbReference type="Proteomes" id="UP000504638"/>
    </source>
</evidence>
<evidence type="ECO:0008006" key="5">
    <source>
        <dbReference type="Google" id="ProtNLM"/>
    </source>
</evidence>
<keyword evidence="3" id="KW-1185">Reference proteome</keyword>
<dbReference type="GeneID" id="54420975"/>
<keyword evidence="1" id="KW-0472">Membrane</keyword>
<gene>
    <name evidence="2 4" type="ORF">P152DRAFT_462739</name>
</gene>
<dbReference type="Proteomes" id="UP000504638">
    <property type="component" value="Unplaced"/>
</dbReference>
<keyword evidence="1" id="KW-1133">Transmembrane helix</keyword>
<dbReference type="EMBL" id="ML975187">
    <property type="protein sequence ID" value="KAF1808250.1"/>
    <property type="molecule type" value="Genomic_DNA"/>
</dbReference>
<sequence length="368" mass="41950">MGGELNGLWDVPTKTVSSGIGMSVWNGLAALLVTIPVVTLTINTIRLGHRAWPQTRVLNYGLICLSLYLIVHWIDSIIHVSRTKVTYGYILISTFFSVLKIISDVLVLCGSLKLLFRLEHLSPRFGMVEYRGLNRLFLAFLFLSFYHICLLFARDIAWLYASDPQVIQLLATARNGFEIAYMAMQFLGAVIAFSWARDLDTVSISGYYQRYIREAPVSLLCLVARSFCEIVIVGQLDRWPAHLATIFRARDVTYSLFSIAFTLFISFRQPNSPKDSYIAKEEDEVQEVKLWVLQAIERKSESGRATAPELESTLQQLERELESKKVLQNGFLVPKDTQGLNYRSTEAQLLEIERIRMLYRAWTPVCKG</sequence>
<dbReference type="RefSeq" id="XP_033529881.1">
    <property type="nucleotide sequence ID" value="XM_033680405.1"/>
</dbReference>
<reference evidence="4" key="3">
    <citation type="submission" date="2025-04" db="UniProtKB">
        <authorList>
            <consortium name="RefSeq"/>
        </authorList>
    </citation>
    <scope>IDENTIFICATION</scope>
    <source>
        <strain evidence="4">CBS 781.70</strain>
    </source>
</reference>
<feature type="transmembrane region" description="Helical" evidence="1">
    <location>
        <begin position="57"/>
        <end position="74"/>
    </location>
</feature>
<evidence type="ECO:0000313" key="2">
    <source>
        <dbReference type="EMBL" id="KAF1808250.1"/>
    </source>
</evidence>
<feature type="transmembrane region" description="Helical" evidence="1">
    <location>
        <begin position="179"/>
        <end position="196"/>
    </location>
</feature>
<name>A0A6G1FRA7_9PEZI</name>
<dbReference type="AlphaFoldDB" id="A0A6G1FRA7"/>
<keyword evidence="1" id="KW-0812">Transmembrane</keyword>
<dbReference type="OrthoDB" id="5383650at2759"/>
<reference evidence="4" key="2">
    <citation type="submission" date="2020-04" db="EMBL/GenBank/DDBJ databases">
        <authorList>
            <consortium name="NCBI Genome Project"/>
        </authorList>
    </citation>
    <scope>NUCLEOTIDE SEQUENCE</scope>
    <source>
        <strain evidence="4">CBS 781.70</strain>
    </source>
</reference>
<proteinExistence type="predicted"/>
<feature type="transmembrane region" description="Helical" evidence="1">
    <location>
        <begin position="136"/>
        <end position="159"/>
    </location>
</feature>
<organism evidence="2">
    <name type="scientific">Eremomyces bilateralis CBS 781.70</name>
    <dbReference type="NCBI Taxonomy" id="1392243"/>
    <lineage>
        <taxon>Eukaryota</taxon>
        <taxon>Fungi</taxon>
        <taxon>Dikarya</taxon>
        <taxon>Ascomycota</taxon>
        <taxon>Pezizomycotina</taxon>
        <taxon>Dothideomycetes</taxon>
        <taxon>Dothideomycetes incertae sedis</taxon>
        <taxon>Eremomycetales</taxon>
        <taxon>Eremomycetaceae</taxon>
        <taxon>Eremomyces</taxon>
    </lineage>
</organism>
<protein>
    <recommendedName>
        <fullName evidence="5">DUF300-domain-containing protein</fullName>
    </recommendedName>
</protein>
<accession>A0A6G1FRA7</accession>